<keyword evidence="1" id="KW-1133">Transmembrane helix</keyword>
<organism evidence="2 3">
    <name type="scientific">Viridibacillus soli</name>
    <dbReference type="NCBI Taxonomy" id="2798301"/>
    <lineage>
        <taxon>Bacteria</taxon>
        <taxon>Bacillati</taxon>
        <taxon>Bacillota</taxon>
        <taxon>Bacilli</taxon>
        <taxon>Bacillales</taxon>
        <taxon>Caryophanaceae</taxon>
        <taxon>Viridibacillus</taxon>
    </lineage>
</organism>
<accession>A0ABS1HD77</accession>
<reference evidence="2 3" key="1">
    <citation type="submission" date="2020-12" db="EMBL/GenBank/DDBJ databases">
        <title>YIM B01967 draft genome.</title>
        <authorList>
            <person name="Yan X."/>
        </authorList>
    </citation>
    <scope>NUCLEOTIDE SEQUENCE [LARGE SCALE GENOMIC DNA]</scope>
    <source>
        <strain evidence="2 3">YIM B01967</strain>
    </source>
</reference>
<keyword evidence="3" id="KW-1185">Reference proteome</keyword>
<name>A0ABS1HD77_9BACL</name>
<keyword evidence="1" id="KW-0472">Membrane</keyword>
<sequence>MLFFIIGIFCAIYMSAVYSAYKEVRDKNLKVKFNIKNAIFFLIIPAFTSFIHLKIAFHLFRKGNKKEAKFLFSLSTFRASTGTALFLDFMIHSIIVDAVYGTVNIKIKQESKKVPREFLKLNNIKEVIKNPLSYENSILQVA</sequence>
<evidence type="ECO:0000313" key="3">
    <source>
        <dbReference type="Proteomes" id="UP000618943"/>
    </source>
</evidence>
<proteinExistence type="predicted"/>
<evidence type="ECO:0000256" key="1">
    <source>
        <dbReference type="SAM" id="Phobius"/>
    </source>
</evidence>
<comment type="caution">
    <text evidence="2">The sequence shown here is derived from an EMBL/GenBank/DDBJ whole genome shotgun (WGS) entry which is preliminary data.</text>
</comment>
<dbReference type="EMBL" id="JAEOAH010000070">
    <property type="protein sequence ID" value="MBK3497409.1"/>
    <property type="molecule type" value="Genomic_DNA"/>
</dbReference>
<keyword evidence="1" id="KW-0812">Transmembrane</keyword>
<dbReference type="RefSeq" id="WP_200750680.1">
    <property type="nucleotide sequence ID" value="NZ_JAEOAH010000070.1"/>
</dbReference>
<dbReference type="Proteomes" id="UP000618943">
    <property type="component" value="Unassembled WGS sequence"/>
</dbReference>
<evidence type="ECO:0000313" key="2">
    <source>
        <dbReference type="EMBL" id="MBK3497409.1"/>
    </source>
</evidence>
<protein>
    <recommendedName>
        <fullName evidence="4">RDD domain-containing protein</fullName>
    </recommendedName>
</protein>
<gene>
    <name evidence="2" type="ORF">JFL43_21865</name>
</gene>
<feature type="transmembrane region" description="Helical" evidence="1">
    <location>
        <begin position="38"/>
        <end position="60"/>
    </location>
</feature>
<evidence type="ECO:0008006" key="4">
    <source>
        <dbReference type="Google" id="ProtNLM"/>
    </source>
</evidence>